<sequence length="274" mass="30663">MTHQPIDRTVGLCIQQVHLQTPSNCTTFQLSPQEAPSRLHNGIPNHRHQHLFFFFFSSTAHSNNPTPHHPPLPHPRHSLEPCSRFPSFDPQVHVPSLCVPIYAGPRYNMGEDEPRAPLPPLRDLREGSRGCVYRWYVSLLPPPIPSISKGGRRKKSETEKYKSETKKHRKTWNELTQLVLVLYAGIGAKPGTDASSHTAEIGYWISEAHAGRGLSTEAVAAYVDWCFESRVHPPPAVEGGGKRLTRMHAEIFSGNAASSKSLSFSFFSFLLVFL</sequence>
<comment type="caution">
    <text evidence="3">The sequence shown here is derived from an EMBL/GenBank/DDBJ whole genome shotgun (WGS) entry which is preliminary data.</text>
</comment>
<feature type="region of interest" description="Disordered" evidence="1">
    <location>
        <begin position="147"/>
        <end position="167"/>
    </location>
</feature>
<evidence type="ECO:0000313" key="4">
    <source>
        <dbReference type="Proteomes" id="UP001152607"/>
    </source>
</evidence>
<dbReference type="AlphaFoldDB" id="A0A9W4XSF8"/>
<dbReference type="Proteomes" id="UP001152607">
    <property type="component" value="Unassembled WGS sequence"/>
</dbReference>
<keyword evidence="4" id="KW-1185">Reference proteome</keyword>
<dbReference type="OrthoDB" id="630895at2759"/>
<evidence type="ECO:0000313" key="3">
    <source>
        <dbReference type="EMBL" id="CAI6338975.1"/>
    </source>
</evidence>
<dbReference type="InterPro" id="IPR000182">
    <property type="entry name" value="GNAT_dom"/>
</dbReference>
<dbReference type="Pfam" id="PF13302">
    <property type="entry name" value="Acetyltransf_3"/>
    <property type="match status" value="1"/>
</dbReference>
<feature type="domain" description="N-acetyltransferase" evidence="2">
    <location>
        <begin position="195"/>
        <end position="260"/>
    </location>
</feature>
<reference evidence="3" key="1">
    <citation type="submission" date="2023-01" db="EMBL/GenBank/DDBJ databases">
        <authorList>
            <person name="Van Ghelder C."/>
            <person name="Rancurel C."/>
        </authorList>
    </citation>
    <scope>NUCLEOTIDE SEQUENCE</scope>
    <source>
        <strain evidence="3">CNCM I-4278</strain>
    </source>
</reference>
<organism evidence="3 4">
    <name type="scientific">Periconia digitata</name>
    <dbReference type="NCBI Taxonomy" id="1303443"/>
    <lineage>
        <taxon>Eukaryota</taxon>
        <taxon>Fungi</taxon>
        <taxon>Dikarya</taxon>
        <taxon>Ascomycota</taxon>
        <taxon>Pezizomycotina</taxon>
        <taxon>Dothideomycetes</taxon>
        <taxon>Pleosporomycetidae</taxon>
        <taxon>Pleosporales</taxon>
        <taxon>Massarineae</taxon>
        <taxon>Periconiaceae</taxon>
        <taxon>Periconia</taxon>
    </lineage>
</organism>
<dbReference type="InterPro" id="IPR016181">
    <property type="entry name" value="Acyl_CoA_acyltransferase"/>
</dbReference>
<gene>
    <name evidence="3" type="ORF">PDIGIT_LOCUS12112</name>
</gene>
<dbReference type="Gene3D" id="3.40.630.30">
    <property type="match status" value="1"/>
</dbReference>
<dbReference type="SUPFAM" id="SSF55729">
    <property type="entry name" value="Acyl-CoA N-acyltransferases (Nat)"/>
    <property type="match status" value="1"/>
</dbReference>
<evidence type="ECO:0000256" key="1">
    <source>
        <dbReference type="SAM" id="MobiDB-lite"/>
    </source>
</evidence>
<proteinExistence type="predicted"/>
<accession>A0A9W4XSF8</accession>
<protein>
    <recommendedName>
        <fullName evidence="2">N-acetyltransferase domain-containing protein</fullName>
    </recommendedName>
</protein>
<evidence type="ECO:0000259" key="2">
    <source>
        <dbReference type="Pfam" id="PF13302"/>
    </source>
</evidence>
<name>A0A9W4XSF8_9PLEO</name>
<dbReference type="GO" id="GO:0016747">
    <property type="term" value="F:acyltransferase activity, transferring groups other than amino-acyl groups"/>
    <property type="evidence" value="ECO:0007669"/>
    <property type="project" value="InterPro"/>
</dbReference>
<dbReference type="EMBL" id="CAOQHR010000008">
    <property type="protein sequence ID" value="CAI6338975.1"/>
    <property type="molecule type" value="Genomic_DNA"/>
</dbReference>